<proteinExistence type="predicted"/>
<name>A0A0C9VJU1_9AGAM</name>
<dbReference type="HOGENOM" id="CLU_2838102_0_0_1"/>
<sequence length="66" mass="7361">MERILDTRMFSTSQLPFILPHSAETSASFRSFQAVSKSVRLLPTPDPPSANLRFLSKSLPARLCPN</sequence>
<gene>
    <name evidence="1" type="ORF">HYDPIDRAFT_120411</name>
</gene>
<dbReference type="Proteomes" id="UP000053820">
    <property type="component" value="Unassembled WGS sequence"/>
</dbReference>
<feature type="non-terminal residue" evidence="1">
    <location>
        <position position="66"/>
    </location>
</feature>
<accession>A0A0C9VJU1</accession>
<dbReference type="EMBL" id="KN840159">
    <property type="protein sequence ID" value="KIJ57715.1"/>
    <property type="molecule type" value="Genomic_DNA"/>
</dbReference>
<reference evidence="1 2" key="1">
    <citation type="submission" date="2014-04" db="EMBL/GenBank/DDBJ databases">
        <title>Evolutionary Origins and Diversification of the Mycorrhizal Mutualists.</title>
        <authorList>
            <consortium name="DOE Joint Genome Institute"/>
            <consortium name="Mycorrhizal Genomics Consortium"/>
            <person name="Kohler A."/>
            <person name="Kuo A."/>
            <person name="Nagy L.G."/>
            <person name="Floudas D."/>
            <person name="Copeland A."/>
            <person name="Barry K.W."/>
            <person name="Cichocki N."/>
            <person name="Veneault-Fourrey C."/>
            <person name="LaButti K."/>
            <person name="Lindquist E.A."/>
            <person name="Lipzen A."/>
            <person name="Lundell T."/>
            <person name="Morin E."/>
            <person name="Murat C."/>
            <person name="Riley R."/>
            <person name="Ohm R."/>
            <person name="Sun H."/>
            <person name="Tunlid A."/>
            <person name="Henrissat B."/>
            <person name="Grigoriev I.V."/>
            <person name="Hibbett D.S."/>
            <person name="Martin F."/>
        </authorList>
    </citation>
    <scope>NUCLEOTIDE SEQUENCE [LARGE SCALE GENOMIC DNA]</scope>
    <source>
        <strain evidence="1 2">MD-312</strain>
    </source>
</reference>
<dbReference type="AlphaFoldDB" id="A0A0C9VJU1"/>
<protein>
    <submittedName>
        <fullName evidence="1">Uncharacterized protein</fullName>
    </submittedName>
</protein>
<evidence type="ECO:0000313" key="2">
    <source>
        <dbReference type="Proteomes" id="UP000053820"/>
    </source>
</evidence>
<keyword evidence="2" id="KW-1185">Reference proteome</keyword>
<evidence type="ECO:0000313" key="1">
    <source>
        <dbReference type="EMBL" id="KIJ57715.1"/>
    </source>
</evidence>
<organism evidence="1 2">
    <name type="scientific">Hydnomerulius pinastri MD-312</name>
    <dbReference type="NCBI Taxonomy" id="994086"/>
    <lineage>
        <taxon>Eukaryota</taxon>
        <taxon>Fungi</taxon>
        <taxon>Dikarya</taxon>
        <taxon>Basidiomycota</taxon>
        <taxon>Agaricomycotina</taxon>
        <taxon>Agaricomycetes</taxon>
        <taxon>Agaricomycetidae</taxon>
        <taxon>Boletales</taxon>
        <taxon>Boletales incertae sedis</taxon>
        <taxon>Leucogyrophana</taxon>
    </lineage>
</organism>